<dbReference type="EMBL" id="CAJA01000011">
    <property type="protein sequence ID" value="CCH71750.1"/>
    <property type="molecule type" value="Genomic_DNA"/>
</dbReference>
<evidence type="ECO:0000313" key="2">
    <source>
        <dbReference type="Proteomes" id="UP000035763"/>
    </source>
</evidence>
<dbReference type="Proteomes" id="UP000035763">
    <property type="component" value="Unassembled WGS sequence"/>
</dbReference>
<evidence type="ECO:0000313" key="1">
    <source>
        <dbReference type="EMBL" id="CCH71750.1"/>
    </source>
</evidence>
<proteinExistence type="predicted"/>
<accession>W6JTJ7</accession>
<gene>
    <name evidence="1" type="ORF">BN11_1080025</name>
</gene>
<dbReference type="AlphaFoldDB" id="W6JTJ7"/>
<organism evidence="1 2">
    <name type="scientific">Nostocoides australiense Ben110</name>
    <dbReference type="NCBI Taxonomy" id="1193182"/>
    <lineage>
        <taxon>Bacteria</taxon>
        <taxon>Bacillati</taxon>
        <taxon>Actinomycetota</taxon>
        <taxon>Actinomycetes</taxon>
        <taxon>Micrococcales</taxon>
        <taxon>Intrasporangiaceae</taxon>
        <taxon>Nostocoides</taxon>
    </lineage>
</organism>
<reference evidence="1 2" key="1">
    <citation type="journal article" date="2013" name="ISME J.">
        <title>A metabolic model for members of the genus Tetrasphaera involved in enhanced biological phosphorus removal.</title>
        <authorList>
            <person name="Kristiansen R."/>
            <person name="Nguyen H.T.T."/>
            <person name="Saunders A.M."/>
            <person name="Nielsen J.L."/>
            <person name="Wimmer R."/>
            <person name="Le V.Q."/>
            <person name="McIlroy S.J."/>
            <person name="Petrovski S."/>
            <person name="Seviour R.J."/>
            <person name="Calteau A."/>
            <person name="Nielsen K.L."/>
            <person name="Nielsen P.H."/>
        </authorList>
    </citation>
    <scope>NUCLEOTIDE SEQUENCE [LARGE SCALE GENOMIC DNA]</scope>
    <source>
        <strain evidence="1 2">Ben110</strain>
    </source>
</reference>
<comment type="caution">
    <text evidence="1">The sequence shown here is derived from an EMBL/GenBank/DDBJ whole genome shotgun (WGS) entry which is preliminary data.</text>
</comment>
<name>W6JTJ7_9MICO</name>
<keyword evidence="2" id="KW-1185">Reference proteome</keyword>
<dbReference type="STRING" id="1193182.BN11_1080025"/>
<protein>
    <submittedName>
        <fullName evidence="1">Uncharacterized protein</fullName>
    </submittedName>
</protein>
<sequence length="57" mass="6366">MVAPPWLSSVASRIGLRARIGLSERMIRAPCFRASRTNDGFDHRDLLKLGARQTDKA</sequence>